<dbReference type="Proteomes" id="UP000799424">
    <property type="component" value="Unassembled WGS sequence"/>
</dbReference>
<dbReference type="EMBL" id="MU006236">
    <property type="protein sequence ID" value="KAF2821591.1"/>
    <property type="molecule type" value="Genomic_DNA"/>
</dbReference>
<sequence>MADYKSVQLSAQDLSFYIIGKKGEKANALDKPEAIRWTSWWGKKKDAEFTFFPGDTHPNGYPVNIFVSSKILNDEKMSFALLDGDLGFYGWSHDKLKDVKDVKDGKSLRFLSDYQDLSKFLGQKAGAFSVYFWMPTEKSKDMPILLVFMPKGEWINASRFSEGTEGPQFPKESLKELSATTIDEPLNDYMVHRLGLKIPERGINRLNKFSATK</sequence>
<reference evidence="1" key="1">
    <citation type="journal article" date="2020" name="Stud. Mycol.">
        <title>101 Dothideomycetes genomes: a test case for predicting lifestyles and emergence of pathogens.</title>
        <authorList>
            <person name="Haridas S."/>
            <person name="Albert R."/>
            <person name="Binder M."/>
            <person name="Bloem J."/>
            <person name="Labutti K."/>
            <person name="Salamov A."/>
            <person name="Andreopoulos B."/>
            <person name="Baker S."/>
            <person name="Barry K."/>
            <person name="Bills G."/>
            <person name="Bluhm B."/>
            <person name="Cannon C."/>
            <person name="Castanera R."/>
            <person name="Culley D."/>
            <person name="Daum C."/>
            <person name="Ezra D."/>
            <person name="Gonzalez J."/>
            <person name="Henrissat B."/>
            <person name="Kuo A."/>
            <person name="Liang C."/>
            <person name="Lipzen A."/>
            <person name="Lutzoni F."/>
            <person name="Magnuson J."/>
            <person name="Mondo S."/>
            <person name="Nolan M."/>
            <person name="Ohm R."/>
            <person name="Pangilinan J."/>
            <person name="Park H.-J."/>
            <person name="Ramirez L."/>
            <person name="Alfaro M."/>
            <person name="Sun H."/>
            <person name="Tritt A."/>
            <person name="Yoshinaga Y."/>
            <person name="Zwiers L.-H."/>
            <person name="Turgeon B."/>
            <person name="Goodwin S."/>
            <person name="Spatafora J."/>
            <person name="Crous P."/>
            <person name="Grigoriev I."/>
        </authorList>
    </citation>
    <scope>NUCLEOTIDE SEQUENCE</scope>
    <source>
        <strain evidence="1">CBS 113818</strain>
    </source>
</reference>
<organism evidence="1 2">
    <name type="scientific">Ophiobolus disseminans</name>
    <dbReference type="NCBI Taxonomy" id="1469910"/>
    <lineage>
        <taxon>Eukaryota</taxon>
        <taxon>Fungi</taxon>
        <taxon>Dikarya</taxon>
        <taxon>Ascomycota</taxon>
        <taxon>Pezizomycotina</taxon>
        <taxon>Dothideomycetes</taxon>
        <taxon>Pleosporomycetidae</taxon>
        <taxon>Pleosporales</taxon>
        <taxon>Pleosporineae</taxon>
        <taxon>Phaeosphaeriaceae</taxon>
        <taxon>Ophiobolus</taxon>
    </lineage>
</organism>
<evidence type="ECO:0000313" key="1">
    <source>
        <dbReference type="EMBL" id="KAF2821591.1"/>
    </source>
</evidence>
<keyword evidence="2" id="KW-1185">Reference proteome</keyword>
<dbReference type="AlphaFoldDB" id="A0A6A6ZKH4"/>
<protein>
    <submittedName>
        <fullName evidence="1">Uncharacterized protein</fullName>
    </submittedName>
</protein>
<dbReference type="OrthoDB" id="10366541at2759"/>
<accession>A0A6A6ZKH4</accession>
<gene>
    <name evidence="1" type="ORF">CC86DRAFT_98299</name>
</gene>
<proteinExistence type="predicted"/>
<name>A0A6A6ZKH4_9PLEO</name>
<evidence type="ECO:0000313" key="2">
    <source>
        <dbReference type="Proteomes" id="UP000799424"/>
    </source>
</evidence>